<dbReference type="AlphaFoldDB" id="A0A8H5GVS9"/>
<protein>
    <submittedName>
        <fullName evidence="1">Uncharacterized protein</fullName>
    </submittedName>
</protein>
<gene>
    <name evidence="1" type="ORF">D9758_005091</name>
</gene>
<dbReference type="OrthoDB" id="3058546at2759"/>
<proteinExistence type="predicted"/>
<name>A0A8H5GVS9_9AGAR</name>
<dbReference type="EMBL" id="JAACJM010000006">
    <property type="protein sequence ID" value="KAF5372078.1"/>
    <property type="molecule type" value="Genomic_DNA"/>
</dbReference>
<comment type="caution">
    <text evidence="1">The sequence shown here is derived from an EMBL/GenBank/DDBJ whole genome shotgun (WGS) entry which is preliminary data.</text>
</comment>
<organism evidence="1 2">
    <name type="scientific">Tetrapyrgos nigripes</name>
    <dbReference type="NCBI Taxonomy" id="182062"/>
    <lineage>
        <taxon>Eukaryota</taxon>
        <taxon>Fungi</taxon>
        <taxon>Dikarya</taxon>
        <taxon>Basidiomycota</taxon>
        <taxon>Agaricomycotina</taxon>
        <taxon>Agaricomycetes</taxon>
        <taxon>Agaricomycetidae</taxon>
        <taxon>Agaricales</taxon>
        <taxon>Marasmiineae</taxon>
        <taxon>Marasmiaceae</taxon>
        <taxon>Tetrapyrgos</taxon>
    </lineage>
</organism>
<keyword evidence="2" id="KW-1185">Reference proteome</keyword>
<dbReference type="Proteomes" id="UP000559256">
    <property type="component" value="Unassembled WGS sequence"/>
</dbReference>
<sequence>MYNGLDGLFGNPLALRPNMFGAIGGPMMLEGRGTSSSRGLLFQVKRYQQLYQLVGRAHNNDVLETPVKLKITLPNFEQVVDQLSTEEAARGERLATWFNHGSVSGYSDLREHNSEREILAENFQIEPELLREVEKIWGQHFYPQQDLVGTYLIGLGDTTEDRRLVVNGQFKADANEGSWVAFYPDVPHEVKTVSKGHCAVLALKIFHKDSNDATSSSLGGEFNLPPALHTASTELITSLELPFGLILDRKYCMGTTELSGVDATLYSIAKNTPDTITPMIVPVMIHTATFEPWGDDDVKAQTVTKVQPFTAANAIIDAVKNLKDIPFYDFHGPEGTQSVEWSSKSEDVNYKGKEAGAEDRDIVYLSYALFCLPSSSNLEALLPDFPA</sequence>
<reference evidence="1 2" key="1">
    <citation type="journal article" date="2020" name="ISME J.">
        <title>Uncovering the hidden diversity of litter-decomposition mechanisms in mushroom-forming fungi.</title>
        <authorList>
            <person name="Floudas D."/>
            <person name="Bentzer J."/>
            <person name="Ahren D."/>
            <person name="Johansson T."/>
            <person name="Persson P."/>
            <person name="Tunlid A."/>
        </authorList>
    </citation>
    <scope>NUCLEOTIDE SEQUENCE [LARGE SCALE GENOMIC DNA]</scope>
    <source>
        <strain evidence="1 2">CBS 291.85</strain>
    </source>
</reference>
<evidence type="ECO:0000313" key="2">
    <source>
        <dbReference type="Proteomes" id="UP000559256"/>
    </source>
</evidence>
<accession>A0A8H5GVS9</accession>
<evidence type="ECO:0000313" key="1">
    <source>
        <dbReference type="EMBL" id="KAF5372078.1"/>
    </source>
</evidence>